<comment type="caution">
    <text evidence="2">The sequence shown here is derived from an EMBL/GenBank/DDBJ whole genome shotgun (WGS) entry which is preliminary data.</text>
</comment>
<sequence>MKRPKLLSIFISYCDLELLRPAKIRFAYMCIVMERLLRVRQSLMQTVVSQEWLAWSGHTCRKAELVRITCLSDRFWREVEALVGVIQPLYSMLRIVDMEGSTIGLVYEYMDRVGESLAQCTSIFSDMYVICILIMLHSNFIILIYITNDMSHAFTLILDS</sequence>
<keyword evidence="1" id="KW-1133">Transmembrane helix</keyword>
<dbReference type="OrthoDB" id="1936364at2759"/>
<keyword evidence="1" id="KW-0812">Transmembrane</keyword>
<dbReference type="SUPFAM" id="SSF53098">
    <property type="entry name" value="Ribonuclease H-like"/>
    <property type="match status" value="1"/>
</dbReference>
<dbReference type="EMBL" id="CM035430">
    <property type="protein sequence ID" value="KAH7298346.1"/>
    <property type="molecule type" value="Genomic_DNA"/>
</dbReference>
<dbReference type="AlphaFoldDB" id="A0A8T2RPK2"/>
<feature type="transmembrane region" description="Helical" evidence="1">
    <location>
        <begin position="127"/>
        <end position="146"/>
    </location>
</feature>
<dbReference type="Proteomes" id="UP000825935">
    <property type="component" value="Chromosome 25"/>
</dbReference>
<organism evidence="2 3">
    <name type="scientific">Ceratopteris richardii</name>
    <name type="common">Triangle waterfern</name>
    <dbReference type="NCBI Taxonomy" id="49495"/>
    <lineage>
        <taxon>Eukaryota</taxon>
        <taxon>Viridiplantae</taxon>
        <taxon>Streptophyta</taxon>
        <taxon>Embryophyta</taxon>
        <taxon>Tracheophyta</taxon>
        <taxon>Polypodiopsida</taxon>
        <taxon>Polypodiidae</taxon>
        <taxon>Polypodiales</taxon>
        <taxon>Pteridineae</taxon>
        <taxon>Pteridaceae</taxon>
        <taxon>Parkerioideae</taxon>
        <taxon>Ceratopteris</taxon>
    </lineage>
</organism>
<accession>A0A8T2RPK2</accession>
<name>A0A8T2RPK2_CERRI</name>
<keyword evidence="1" id="KW-0472">Membrane</keyword>
<protein>
    <submittedName>
        <fullName evidence="2">Uncharacterized protein</fullName>
    </submittedName>
</protein>
<keyword evidence="3" id="KW-1185">Reference proteome</keyword>
<proteinExistence type="predicted"/>
<dbReference type="InterPro" id="IPR012337">
    <property type="entry name" value="RNaseH-like_sf"/>
</dbReference>
<reference evidence="2" key="1">
    <citation type="submission" date="2021-08" db="EMBL/GenBank/DDBJ databases">
        <title>WGS assembly of Ceratopteris richardii.</title>
        <authorList>
            <person name="Marchant D.B."/>
            <person name="Chen G."/>
            <person name="Jenkins J."/>
            <person name="Shu S."/>
            <person name="Leebens-Mack J."/>
            <person name="Grimwood J."/>
            <person name="Schmutz J."/>
            <person name="Soltis P."/>
            <person name="Soltis D."/>
            <person name="Chen Z.-H."/>
        </authorList>
    </citation>
    <scope>NUCLEOTIDE SEQUENCE</scope>
    <source>
        <strain evidence="2">Whitten #5841</strain>
        <tissue evidence="2">Leaf</tissue>
    </source>
</reference>
<evidence type="ECO:0000256" key="1">
    <source>
        <dbReference type="SAM" id="Phobius"/>
    </source>
</evidence>
<evidence type="ECO:0000313" key="3">
    <source>
        <dbReference type="Proteomes" id="UP000825935"/>
    </source>
</evidence>
<gene>
    <name evidence="2" type="ORF">KP509_25G038500</name>
</gene>
<evidence type="ECO:0000313" key="2">
    <source>
        <dbReference type="EMBL" id="KAH7298346.1"/>
    </source>
</evidence>